<evidence type="ECO:0000313" key="2">
    <source>
        <dbReference type="EMBL" id="ORV10444.1"/>
    </source>
</evidence>
<dbReference type="PANTHER" id="PTHR33371">
    <property type="entry name" value="INTERMEMBRANE PHOSPHOLIPID TRANSPORT SYSTEM BINDING PROTEIN MLAD-RELATED"/>
    <property type="match status" value="1"/>
</dbReference>
<reference evidence="2 3" key="1">
    <citation type="submission" date="2016-01" db="EMBL/GenBank/DDBJ databases">
        <title>The new phylogeny of the genus Mycobacterium.</title>
        <authorList>
            <person name="Tarcisio F."/>
            <person name="Conor M."/>
            <person name="Antonella G."/>
            <person name="Elisabetta G."/>
            <person name="Giulia F.S."/>
            <person name="Sara T."/>
            <person name="Anna F."/>
            <person name="Clotilde B."/>
            <person name="Roberto B."/>
            <person name="Veronica D.S."/>
            <person name="Fabio R."/>
            <person name="Monica P."/>
            <person name="Olivier J."/>
            <person name="Enrico T."/>
            <person name="Nicola S."/>
        </authorList>
    </citation>
    <scope>NUCLEOTIDE SEQUENCE [LARGE SCALE GENOMIC DNA]</scope>
    <source>
        <strain evidence="2 3">DSM 44179</strain>
    </source>
</reference>
<dbReference type="PANTHER" id="PTHR33371:SF15">
    <property type="entry name" value="LIPOPROTEIN LPRN"/>
    <property type="match status" value="1"/>
</dbReference>
<dbReference type="GO" id="GO:0005576">
    <property type="term" value="C:extracellular region"/>
    <property type="evidence" value="ECO:0007669"/>
    <property type="project" value="TreeGrafter"/>
</dbReference>
<evidence type="ECO:0000313" key="3">
    <source>
        <dbReference type="Proteomes" id="UP000193484"/>
    </source>
</evidence>
<dbReference type="Proteomes" id="UP000193484">
    <property type="component" value="Unassembled WGS sequence"/>
</dbReference>
<dbReference type="STRING" id="1793.AWC04_00715"/>
<dbReference type="AlphaFoldDB" id="A0A1X1RNU9"/>
<evidence type="ECO:0000259" key="1">
    <source>
        <dbReference type="Pfam" id="PF02470"/>
    </source>
</evidence>
<accession>A0A1X1RNU9</accession>
<dbReference type="InterPro" id="IPR003399">
    <property type="entry name" value="Mce/MlaD"/>
</dbReference>
<keyword evidence="3" id="KW-1185">Reference proteome</keyword>
<comment type="caution">
    <text evidence="2">The sequence shown here is derived from an EMBL/GenBank/DDBJ whole genome shotgun (WGS) entry which is preliminary data.</text>
</comment>
<dbReference type="Pfam" id="PF02470">
    <property type="entry name" value="MlaD"/>
    <property type="match status" value="1"/>
</dbReference>
<name>A0A1X1RNU9_MYCFA</name>
<organism evidence="2 3">
    <name type="scientific">Mycolicibacterium fallax</name>
    <name type="common">Mycobacterium fallax</name>
    <dbReference type="NCBI Taxonomy" id="1793"/>
    <lineage>
        <taxon>Bacteria</taxon>
        <taxon>Bacillati</taxon>
        <taxon>Actinomycetota</taxon>
        <taxon>Actinomycetes</taxon>
        <taxon>Mycobacteriales</taxon>
        <taxon>Mycobacteriaceae</taxon>
        <taxon>Mycolicibacterium</taxon>
    </lineage>
</organism>
<feature type="domain" description="Mce/MlaD" evidence="1">
    <location>
        <begin position="7"/>
        <end position="80"/>
    </location>
</feature>
<gene>
    <name evidence="2" type="ORF">AWC04_00715</name>
</gene>
<protein>
    <recommendedName>
        <fullName evidence="1">Mce/MlaD domain-containing protein</fullName>
    </recommendedName>
</protein>
<dbReference type="InterPro" id="IPR052336">
    <property type="entry name" value="MlaD_Phospholipid_Transporter"/>
</dbReference>
<sequence>MSGGDRNGYDLRLEFDSALNLPDRARVVLDGVTVGTVTAVAIADRKVVVTARVDAGVPIPADSHATLAQPTVLGDVFVALYRPADAGPDPAALPPGGTVPLARTSSPPSVEDTIAGLANFVASGSIQRAQQTLIGLNTVAESSPVALGEISARVATNLDELADNLDSVDLALTGLADTAAVLGGKRAAIEHWLSPAGMLGLDRATQVTSRLSVMIPSIGSIYSGGFWLVPMLTTLGDAAGAVQGSRGAIGEEIPRWRTLFNDYFLPVDKYPAINITSVRDPSGRELSGDVATVLRMLGATP</sequence>
<proteinExistence type="predicted"/>
<dbReference type="EMBL" id="LQOJ01000003">
    <property type="protein sequence ID" value="ORV10444.1"/>
    <property type="molecule type" value="Genomic_DNA"/>
</dbReference>